<dbReference type="KEGG" id="red:roselon_00800"/>
<dbReference type="HOGENOM" id="CLU_2371007_0_0_5"/>
<dbReference type="OrthoDB" id="7876091at2"/>
<dbReference type="InterPro" id="IPR009056">
    <property type="entry name" value="Cyt_c-like_dom"/>
</dbReference>
<evidence type="ECO:0000256" key="2">
    <source>
        <dbReference type="ARBA" id="ARBA00022723"/>
    </source>
</evidence>
<evidence type="ECO:0000313" key="7">
    <source>
        <dbReference type="EMBL" id="AHM03216.1"/>
    </source>
</evidence>
<dbReference type="Proteomes" id="UP000019593">
    <property type="component" value="Chromosome"/>
</dbReference>
<evidence type="ECO:0000256" key="1">
    <source>
        <dbReference type="ARBA" id="ARBA00022617"/>
    </source>
</evidence>
<evidence type="ECO:0000259" key="6">
    <source>
        <dbReference type="PROSITE" id="PS51007"/>
    </source>
</evidence>
<feature type="signal peptide" evidence="5">
    <location>
        <begin position="1"/>
        <end position="21"/>
    </location>
</feature>
<reference evidence="7 8" key="1">
    <citation type="submission" date="2013-03" db="EMBL/GenBank/DDBJ databases">
        <authorList>
            <person name="Fiebig A."/>
            <person name="Goeker M."/>
            <person name="Klenk H.-P.P."/>
        </authorList>
    </citation>
    <scope>NUCLEOTIDE SEQUENCE [LARGE SCALE GENOMIC DNA]</scope>
    <source>
        <strain evidence="8">DSM 19469</strain>
    </source>
</reference>
<dbReference type="InterPro" id="IPR036909">
    <property type="entry name" value="Cyt_c-like_dom_sf"/>
</dbReference>
<feature type="chain" id="PRO_5004912669" description="Cytochrome c domain-containing protein" evidence="5">
    <location>
        <begin position="22"/>
        <end position="95"/>
    </location>
</feature>
<feature type="domain" description="Cytochrome c" evidence="6">
    <location>
        <begin position="24"/>
        <end position="95"/>
    </location>
</feature>
<proteinExistence type="predicted"/>
<dbReference type="Gene3D" id="1.10.760.10">
    <property type="entry name" value="Cytochrome c-like domain"/>
    <property type="match status" value="1"/>
</dbReference>
<dbReference type="GO" id="GO:0020037">
    <property type="term" value="F:heme binding"/>
    <property type="evidence" value="ECO:0007669"/>
    <property type="project" value="InterPro"/>
</dbReference>
<evidence type="ECO:0000256" key="4">
    <source>
        <dbReference type="PROSITE-ProRule" id="PRU00433"/>
    </source>
</evidence>
<organism evidence="7 8">
    <name type="scientific">Roseicyclus elongatus DSM 19469</name>
    <dbReference type="NCBI Taxonomy" id="1294273"/>
    <lineage>
        <taxon>Bacteria</taxon>
        <taxon>Pseudomonadati</taxon>
        <taxon>Pseudomonadota</taxon>
        <taxon>Alphaproteobacteria</taxon>
        <taxon>Rhodobacterales</taxon>
        <taxon>Roseobacteraceae</taxon>
        <taxon>Roseicyclus</taxon>
    </lineage>
</organism>
<keyword evidence="8" id="KW-1185">Reference proteome</keyword>
<sequence>MRTTRAALAALLVLIPAPLVAVEDHLQTGETLFQRHCRACHGPDARRGASGDIRGLGEGTLRMALGGIESMPEFDFDDAEVGALVAYLARLAEAD</sequence>
<name>W8S376_9RHOB</name>
<keyword evidence="2 4" id="KW-0479">Metal-binding</keyword>
<keyword evidence="3 4" id="KW-0408">Iron</keyword>
<keyword evidence="1 4" id="KW-0349">Heme</keyword>
<dbReference type="RefSeq" id="WP_025311099.1">
    <property type="nucleotide sequence ID" value="NZ_CP004372.1"/>
</dbReference>
<evidence type="ECO:0000313" key="8">
    <source>
        <dbReference type="Proteomes" id="UP000019593"/>
    </source>
</evidence>
<protein>
    <recommendedName>
        <fullName evidence="6">Cytochrome c domain-containing protein</fullName>
    </recommendedName>
</protein>
<dbReference type="SUPFAM" id="SSF46626">
    <property type="entry name" value="Cytochrome c"/>
    <property type="match status" value="1"/>
</dbReference>
<keyword evidence="5" id="KW-0732">Signal</keyword>
<dbReference type="PROSITE" id="PS51007">
    <property type="entry name" value="CYTC"/>
    <property type="match status" value="1"/>
</dbReference>
<dbReference type="Pfam" id="PF13442">
    <property type="entry name" value="Cytochrome_CBB3"/>
    <property type="match status" value="1"/>
</dbReference>
<dbReference type="GO" id="GO:0046872">
    <property type="term" value="F:metal ion binding"/>
    <property type="evidence" value="ECO:0007669"/>
    <property type="project" value="UniProtKB-KW"/>
</dbReference>
<evidence type="ECO:0000256" key="5">
    <source>
        <dbReference type="SAM" id="SignalP"/>
    </source>
</evidence>
<evidence type="ECO:0000256" key="3">
    <source>
        <dbReference type="ARBA" id="ARBA00023004"/>
    </source>
</evidence>
<accession>W8S376</accession>
<gene>
    <name evidence="7" type="ORF">roselon_00800</name>
</gene>
<dbReference type="AlphaFoldDB" id="W8S376"/>
<dbReference type="GO" id="GO:0009055">
    <property type="term" value="F:electron transfer activity"/>
    <property type="evidence" value="ECO:0007669"/>
    <property type="project" value="InterPro"/>
</dbReference>
<dbReference type="EMBL" id="CP004372">
    <property type="protein sequence ID" value="AHM03216.1"/>
    <property type="molecule type" value="Genomic_DNA"/>
</dbReference>